<dbReference type="EMBL" id="JBBPBM010000006">
    <property type="protein sequence ID" value="KAK8580537.1"/>
    <property type="molecule type" value="Genomic_DNA"/>
</dbReference>
<evidence type="ECO:0000313" key="1">
    <source>
        <dbReference type="EMBL" id="KAK8580537.1"/>
    </source>
</evidence>
<dbReference type="Proteomes" id="UP001472677">
    <property type="component" value="Unassembled WGS sequence"/>
</dbReference>
<proteinExistence type="predicted"/>
<gene>
    <name evidence="1" type="ORF">V6N12_070803</name>
</gene>
<comment type="caution">
    <text evidence="1">The sequence shown here is derived from an EMBL/GenBank/DDBJ whole genome shotgun (WGS) entry which is preliminary data.</text>
</comment>
<sequence length="84" mass="9683">MSKGLACRLARVINETFLRLSAKFIIQWRGLHGPRRQILMAWMLGGLDRVSLIEEELARYGLRGLDSPLVFYPNRFKHQTVAIS</sequence>
<reference evidence="1 2" key="1">
    <citation type="journal article" date="2024" name="G3 (Bethesda)">
        <title>Genome assembly of Hibiscus sabdariffa L. provides insights into metabolisms of medicinal natural products.</title>
        <authorList>
            <person name="Kim T."/>
        </authorList>
    </citation>
    <scope>NUCLEOTIDE SEQUENCE [LARGE SCALE GENOMIC DNA]</scope>
    <source>
        <strain evidence="1">TK-2024</strain>
        <tissue evidence="1">Old leaves</tissue>
    </source>
</reference>
<keyword evidence="2" id="KW-1185">Reference proteome</keyword>
<name>A0ABR2FI79_9ROSI</name>
<protein>
    <submittedName>
        <fullName evidence="1">Uncharacterized protein</fullName>
    </submittedName>
</protein>
<evidence type="ECO:0000313" key="2">
    <source>
        <dbReference type="Proteomes" id="UP001472677"/>
    </source>
</evidence>
<accession>A0ABR2FI79</accession>
<organism evidence="1 2">
    <name type="scientific">Hibiscus sabdariffa</name>
    <name type="common">roselle</name>
    <dbReference type="NCBI Taxonomy" id="183260"/>
    <lineage>
        <taxon>Eukaryota</taxon>
        <taxon>Viridiplantae</taxon>
        <taxon>Streptophyta</taxon>
        <taxon>Embryophyta</taxon>
        <taxon>Tracheophyta</taxon>
        <taxon>Spermatophyta</taxon>
        <taxon>Magnoliopsida</taxon>
        <taxon>eudicotyledons</taxon>
        <taxon>Gunneridae</taxon>
        <taxon>Pentapetalae</taxon>
        <taxon>rosids</taxon>
        <taxon>malvids</taxon>
        <taxon>Malvales</taxon>
        <taxon>Malvaceae</taxon>
        <taxon>Malvoideae</taxon>
        <taxon>Hibiscus</taxon>
    </lineage>
</organism>